<dbReference type="PROSITE" id="PS51462">
    <property type="entry name" value="NUDIX"/>
    <property type="match status" value="1"/>
</dbReference>
<evidence type="ECO:0000313" key="4">
    <source>
        <dbReference type="EMBL" id="EPX60619.1"/>
    </source>
</evidence>
<dbReference type="InterPro" id="IPR000086">
    <property type="entry name" value="NUDIX_hydrolase_dom"/>
</dbReference>
<sequence>MLIGYGGIMPREASAGGIVVREQAGELEVAVIRPHGRSLWALPKGHVDPGESAEQTATREVWEETGLRATLVAPLGEIRYVYQFRGQRIFKRVHFFLFRYHSGVLGDIQHAGQRVEVDEARWVPLVRVASLLGYKGEKAIAARAARMLLRAGNPLAVSGRPPDQGDD</sequence>
<dbReference type="AlphaFoldDB" id="S9QH80"/>
<dbReference type="EMBL" id="ANAH02000012">
    <property type="protein sequence ID" value="EPX60619.1"/>
    <property type="molecule type" value="Genomic_DNA"/>
</dbReference>
<dbReference type="Proteomes" id="UP000011682">
    <property type="component" value="Unassembled WGS sequence"/>
</dbReference>
<evidence type="ECO:0000259" key="3">
    <source>
        <dbReference type="PROSITE" id="PS51462"/>
    </source>
</evidence>
<dbReference type="PANTHER" id="PTHR21340">
    <property type="entry name" value="DIADENOSINE 5,5-P1,P4-TETRAPHOSPHATE PYROPHOSPHOHYDROLASE MUTT"/>
    <property type="match status" value="1"/>
</dbReference>
<dbReference type="Gene3D" id="3.90.79.10">
    <property type="entry name" value="Nucleoside Triphosphate Pyrophosphohydrolase"/>
    <property type="match status" value="1"/>
</dbReference>
<comment type="caution">
    <text evidence="4">The sequence shown here is derived from an EMBL/GenBank/DDBJ whole genome shotgun (WGS) entry which is preliminary data.</text>
</comment>
<proteinExistence type="inferred from homology"/>
<dbReference type="InterPro" id="IPR020084">
    <property type="entry name" value="NUDIX_hydrolase_CS"/>
</dbReference>
<dbReference type="CDD" id="cd03673">
    <property type="entry name" value="NUDIX_Ap6A_hydrolase"/>
    <property type="match status" value="1"/>
</dbReference>
<dbReference type="SUPFAM" id="SSF55811">
    <property type="entry name" value="Nudix"/>
    <property type="match status" value="1"/>
</dbReference>
<evidence type="ECO:0000256" key="1">
    <source>
        <dbReference type="ARBA" id="ARBA00022801"/>
    </source>
</evidence>
<dbReference type="InterPro" id="IPR051325">
    <property type="entry name" value="Nudix_hydrolase_domain"/>
</dbReference>
<dbReference type="GO" id="GO:0006754">
    <property type="term" value="P:ATP biosynthetic process"/>
    <property type="evidence" value="ECO:0007669"/>
    <property type="project" value="TreeGrafter"/>
</dbReference>
<dbReference type="InterPro" id="IPR020476">
    <property type="entry name" value="Nudix_hydrolase"/>
</dbReference>
<dbReference type="InterPro" id="IPR015797">
    <property type="entry name" value="NUDIX_hydrolase-like_dom_sf"/>
</dbReference>
<dbReference type="Pfam" id="PF00293">
    <property type="entry name" value="NUDIX"/>
    <property type="match status" value="1"/>
</dbReference>
<evidence type="ECO:0000313" key="5">
    <source>
        <dbReference type="Proteomes" id="UP000011682"/>
    </source>
</evidence>
<keyword evidence="1 2" id="KW-0378">Hydrolase</keyword>
<dbReference type="GO" id="GO:0004081">
    <property type="term" value="F:bis(5'-nucleosyl)-tetraphosphatase (asymmetrical) activity"/>
    <property type="evidence" value="ECO:0007669"/>
    <property type="project" value="TreeGrafter"/>
</dbReference>
<feature type="domain" description="Nudix hydrolase" evidence="3">
    <location>
        <begin position="10"/>
        <end position="146"/>
    </location>
</feature>
<dbReference type="PRINTS" id="PR00502">
    <property type="entry name" value="NUDIXFAMILY"/>
</dbReference>
<organism evidence="4 5">
    <name type="scientific">Cystobacter fuscus (strain ATCC 25194 / DSM 2262 / NBRC 100088 / M29)</name>
    <dbReference type="NCBI Taxonomy" id="1242864"/>
    <lineage>
        <taxon>Bacteria</taxon>
        <taxon>Pseudomonadati</taxon>
        <taxon>Myxococcota</taxon>
        <taxon>Myxococcia</taxon>
        <taxon>Myxococcales</taxon>
        <taxon>Cystobacterineae</taxon>
        <taxon>Archangiaceae</taxon>
        <taxon>Cystobacter</taxon>
    </lineage>
</organism>
<accession>S9QH80</accession>
<name>S9QH80_CYSF2</name>
<protein>
    <recommendedName>
        <fullName evidence="3">Nudix hydrolase domain-containing protein</fullName>
    </recommendedName>
</protein>
<reference evidence="4" key="1">
    <citation type="submission" date="2013-05" db="EMBL/GenBank/DDBJ databases">
        <title>Genome assembly of Cystobacter fuscus DSM 2262.</title>
        <authorList>
            <person name="Sharma G."/>
            <person name="Khatri I."/>
            <person name="Kaur C."/>
            <person name="Mayilraj S."/>
            <person name="Subramanian S."/>
        </authorList>
    </citation>
    <scope>NUCLEOTIDE SEQUENCE [LARGE SCALE GENOMIC DNA]</scope>
    <source>
        <strain evidence="4">DSM 2262</strain>
    </source>
</reference>
<dbReference type="PANTHER" id="PTHR21340:SF0">
    <property type="entry name" value="BIS(5'-NUCLEOSYL)-TETRAPHOSPHATASE [ASYMMETRICAL]"/>
    <property type="match status" value="1"/>
</dbReference>
<dbReference type="eggNOG" id="COG1051">
    <property type="taxonomic scope" value="Bacteria"/>
</dbReference>
<evidence type="ECO:0000256" key="2">
    <source>
        <dbReference type="RuleBase" id="RU003476"/>
    </source>
</evidence>
<comment type="similarity">
    <text evidence="2">Belongs to the Nudix hydrolase family.</text>
</comment>
<keyword evidence="5" id="KW-1185">Reference proteome</keyword>
<dbReference type="PROSITE" id="PS00893">
    <property type="entry name" value="NUDIX_BOX"/>
    <property type="match status" value="1"/>
</dbReference>
<gene>
    <name evidence="4" type="ORF">D187_001773</name>
</gene>
<dbReference type="GO" id="GO:0006167">
    <property type="term" value="P:AMP biosynthetic process"/>
    <property type="evidence" value="ECO:0007669"/>
    <property type="project" value="TreeGrafter"/>
</dbReference>